<reference evidence="3 4" key="1">
    <citation type="submission" date="2024-04" db="EMBL/GenBank/DDBJ databases">
        <title>Defined microbial consortia suppress multidrug-resistant proinflammatory Enterobacteriaceae via ecological control.</title>
        <authorList>
            <person name="Furuichi M."/>
            <person name="Kawaguchi T."/>
            <person name="Pust M."/>
            <person name="Yasuma K."/>
            <person name="Plichta D."/>
            <person name="Hasegawa N."/>
            <person name="Ohya T."/>
            <person name="Bhattarai S."/>
            <person name="Sasajima S."/>
            <person name="Aoto Y."/>
            <person name="Tuganbaev T."/>
            <person name="Yaginuma M."/>
            <person name="Ueda M."/>
            <person name="Okahashi N."/>
            <person name="Amafuji K."/>
            <person name="Kiridooshi Y."/>
            <person name="Sugita K."/>
            <person name="Strazar M."/>
            <person name="Skelly A."/>
            <person name="Suda W."/>
            <person name="Hattori M."/>
            <person name="Nakamoto N."/>
            <person name="Caballero S."/>
            <person name="Norman J."/>
            <person name="Olle B."/>
            <person name="Tanoue T."/>
            <person name="Arita M."/>
            <person name="Bucci V."/>
            <person name="Atarashi K."/>
            <person name="Xavier R."/>
            <person name="Honda K."/>
        </authorList>
    </citation>
    <scope>NUCLEOTIDE SEQUENCE [LARGE SCALE GENOMIC DNA]</scope>
    <source>
        <strain evidence="4">k04-0078-D8-1</strain>
    </source>
</reference>
<feature type="repeat" description="Cell wall-binding" evidence="2">
    <location>
        <begin position="2"/>
        <end position="21"/>
    </location>
</feature>
<keyword evidence="1" id="KW-0677">Repeat</keyword>
<proteinExistence type="predicted"/>
<dbReference type="Pfam" id="PF19127">
    <property type="entry name" value="Choline_bind_3"/>
    <property type="match status" value="1"/>
</dbReference>
<name>A0ABQ0BGV1_9FIRM</name>
<protein>
    <submittedName>
        <fullName evidence="3">Uncharacterized protein</fullName>
    </submittedName>
</protein>
<dbReference type="EMBL" id="BAABYW010000001">
    <property type="protein sequence ID" value="GAA6410674.1"/>
    <property type="molecule type" value="Genomic_DNA"/>
</dbReference>
<dbReference type="InterPro" id="IPR018337">
    <property type="entry name" value="Cell_wall/Cho-bd_repeat"/>
</dbReference>
<evidence type="ECO:0000313" key="4">
    <source>
        <dbReference type="Proteomes" id="UP001600943"/>
    </source>
</evidence>
<gene>
    <name evidence="3" type="ORF">K040078D81_47910</name>
</gene>
<comment type="caution">
    <text evidence="3">The sequence shown here is derived from an EMBL/GenBank/DDBJ whole genome shotgun (WGS) entry which is preliminary data.</text>
</comment>
<dbReference type="RefSeq" id="WP_390409099.1">
    <property type="nucleotide sequence ID" value="NZ_BAABYW010000001.1"/>
</dbReference>
<sequence length="62" mass="7073">MLIDWQKIDGTWYYFNSLGHMLTGCNKRVDGNVLDEVREGVANQIVTERKRAVSNDDASIDN</sequence>
<dbReference type="PROSITE" id="PS51170">
    <property type="entry name" value="CW"/>
    <property type="match status" value="1"/>
</dbReference>
<organism evidence="3 4">
    <name type="scientific">Blautia hominis</name>
    <dbReference type="NCBI Taxonomy" id="2025493"/>
    <lineage>
        <taxon>Bacteria</taxon>
        <taxon>Bacillati</taxon>
        <taxon>Bacillota</taxon>
        <taxon>Clostridia</taxon>
        <taxon>Lachnospirales</taxon>
        <taxon>Lachnospiraceae</taxon>
        <taxon>Blautia</taxon>
    </lineage>
</organism>
<evidence type="ECO:0000313" key="3">
    <source>
        <dbReference type="EMBL" id="GAA6410674.1"/>
    </source>
</evidence>
<dbReference type="SUPFAM" id="SSF69360">
    <property type="entry name" value="Cell wall binding repeat"/>
    <property type="match status" value="1"/>
</dbReference>
<accession>A0ABQ0BGV1</accession>
<dbReference type="Gene3D" id="2.10.270.20">
    <property type="match status" value="1"/>
</dbReference>
<keyword evidence="4" id="KW-1185">Reference proteome</keyword>
<evidence type="ECO:0000256" key="1">
    <source>
        <dbReference type="ARBA" id="ARBA00022737"/>
    </source>
</evidence>
<evidence type="ECO:0000256" key="2">
    <source>
        <dbReference type="PROSITE-ProRule" id="PRU00591"/>
    </source>
</evidence>
<dbReference type="Proteomes" id="UP001600943">
    <property type="component" value="Unassembled WGS sequence"/>
</dbReference>
<dbReference type="PROSITE" id="PS51257">
    <property type="entry name" value="PROKAR_LIPOPROTEIN"/>
    <property type="match status" value="1"/>
</dbReference>